<evidence type="ECO:0000313" key="4">
    <source>
        <dbReference type="Proteomes" id="UP001194746"/>
    </source>
</evidence>
<keyword evidence="1" id="KW-0812">Transmembrane</keyword>
<evidence type="ECO:0000313" key="3">
    <source>
        <dbReference type="EMBL" id="KAF9892483.1"/>
    </source>
</evidence>
<reference evidence="3" key="1">
    <citation type="journal article" date="2019" name="Beilstein J. Org. Chem.">
        <title>Nanangenines: drimane sesquiterpenoids as the dominant metabolite cohort of a novel Australian fungus, Aspergillus nanangensis.</title>
        <authorList>
            <person name="Lacey H.J."/>
            <person name="Gilchrist C.L.M."/>
            <person name="Crombie A."/>
            <person name="Kalaitzis J.A."/>
            <person name="Vuong D."/>
            <person name="Rutledge P.J."/>
            <person name="Turner P."/>
            <person name="Pitt J.I."/>
            <person name="Lacey E."/>
            <person name="Chooi Y.H."/>
            <person name="Piggott A.M."/>
        </authorList>
    </citation>
    <scope>NUCLEOTIDE SEQUENCE</scope>
    <source>
        <strain evidence="3">MST-FP2251</strain>
    </source>
</reference>
<evidence type="ECO:0000256" key="1">
    <source>
        <dbReference type="SAM" id="Phobius"/>
    </source>
</evidence>
<keyword evidence="1" id="KW-1133">Transmembrane helix</keyword>
<organism evidence="3 4">
    <name type="scientific">Aspergillus nanangensis</name>
    <dbReference type="NCBI Taxonomy" id="2582783"/>
    <lineage>
        <taxon>Eukaryota</taxon>
        <taxon>Fungi</taxon>
        <taxon>Dikarya</taxon>
        <taxon>Ascomycota</taxon>
        <taxon>Pezizomycotina</taxon>
        <taxon>Eurotiomycetes</taxon>
        <taxon>Eurotiomycetidae</taxon>
        <taxon>Eurotiales</taxon>
        <taxon>Aspergillaceae</taxon>
        <taxon>Aspergillus</taxon>
        <taxon>Aspergillus subgen. Circumdati</taxon>
    </lineage>
</organism>
<reference evidence="3" key="2">
    <citation type="submission" date="2020-02" db="EMBL/GenBank/DDBJ databases">
        <authorList>
            <person name="Gilchrist C.L.M."/>
            <person name="Chooi Y.-H."/>
        </authorList>
    </citation>
    <scope>NUCLEOTIDE SEQUENCE</scope>
    <source>
        <strain evidence="3">MST-FP2251</strain>
    </source>
</reference>
<accession>A0AAD4GYC6</accession>
<name>A0AAD4GYC6_ASPNN</name>
<gene>
    <name evidence="3" type="ORF">FE257_001592</name>
</gene>
<protein>
    <recommendedName>
        <fullName evidence="2">CWH43-like N-terminal domain-containing protein</fullName>
    </recommendedName>
</protein>
<dbReference type="AlphaFoldDB" id="A0AAD4GYC6"/>
<evidence type="ECO:0000259" key="2">
    <source>
        <dbReference type="Pfam" id="PF10277"/>
    </source>
</evidence>
<feature type="transmembrane region" description="Helical" evidence="1">
    <location>
        <begin position="59"/>
        <end position="81"/>
    </location>
</feature>
<sequence length="98" mass="10841">MHTGQTIPFISDLGAHDSQPIFVAGSALSMFFLNLSCISERWLRGKSQLMQYKGYPNTASKYLSLLFAVLGSLGLILSSIFDNVQHPHMHHASVAMFL</sequence>
<feature type="domain" description="CWH43-like N-terminal" evidence="2">
    <location>
        <begin position="1"/>
        <end position="97"/>
    </location>
</feature>
<feature type="transmembrane region" description="Helical" evidence="1">
    <location>
        <begin position="20"/>
        <end position="38"/>
    </location>
</feature>
<comment type="caution">
    <text evidence="3">The sequence shown here is derived from an EMBL/GenBank/DDBJ whole genome shotgun (WGS) entry which is preliminary data.</text>
</comment>
<keyword evidence="4" id="KW-1185">Reference proteome</keyword>
<proteinExistence type="predicted"/>
<dbReference type="InterPro" id="IPR019402">
    <property type="entry name" value="CWH43_N"/>
</dbReference>
<dbReference type="Pfam" id="PF10277">
    <property type="entry name" value="Frag1"/>
    <property type="match status" value="1"/>
</dbReference>
<dbReference type="Proteomes" id="UP001194746">
    <property type="component" value="Unassembled WGS sequence"/>
</dbReference>
<keyword evidence="1" id="KW-0472">Membrane</keyword>
<dbReference type="EMBL" id="VCAU01000012">
    <property type="protein sequence ID" value="KAF9892483.1"/>
    <property type="molecule type" value="Genomic_DNA"/>
</dbReference>